<dbReference type="Gene3D" id="3.90.550.20">
    <property type="match status" value="1"/>
</dbReference>
<reference evidence="3" key="1">
    <citation type="submission" date="2016-07" db="EMBL/GenBank/DDBJ databases">
        <title>Nontailed viruses are major unrecognized killers of bacteria in the ocean.</title>
        <authorList>
            <person name="Kauffman K."/>
            <person name="Hussain F."/>
            <person name="Yang J."/>
            <person name="Arevalo P."/>
            <person name="Brown J."/>
            <person name="Cutler M."/>
            <person name="Kelly L."/>
            <person name="Polz M.F."/>
        </authorList>
    </citation>
    <scope>NUCLEOTIDE SEQUENCE [LARGE SCALE GENOMIC DNA]</scope>
    <source>
        <strain evidence="3">10N.286.55.C1</strain>
    </source>
</reference>
<name>A0A2N7BHW8_9VIBR</name>
<dbReference type="EMBL" id="MCSI01000195">
    <property type="protein sequence ID" value="PME55386.1"/>
    <property type="molecule type" value="Genomic_DNA"/>
</dbReference>
<dbReference type="RefSeq" id="WP_102269631.1">
    <property type="nucleotide sequence ID" value="NZ_MCSH01000186.1"/>
</dbReference>
<dbReference type="Proteomes" id="UP000235778">
    <property type="component" value="Unassembled WGS sequence"/>
</dbReference>
<evidence type="ECO:0000313" key="3">
    <source>
        <dbReference type="Proteomes" id="UP000235778"/>
    </source>
</evidence>
<sequence length="380" mass="42962">MRYQSSPVNPEERQETTSERAERQRQERRAELTYSESDEKRWDENRERVLRERQEAPLTVVGIFSTVAGVEIGKSKSKPIPQTIHRFWSGGAMSQEALHVLLESVEKSQGSSFKHCIWHSSLLEEEFVKRELIQEEVVEKRDTQRAILRSSGYDTCDIDTLFEPDPTQSAFERFRNKPLPKTKPGVLTKSELANMVKKACDHLEKGGSSKWDGIKHFSDISRLIYLKEKGGHHFDVDFGLGNMNFEQCYYHNDDRGIVPLMGATTPVSTDPINAHLQVVHPKNEQDLSEPSYCDSVKQVAEMAMMMSRMLNGIIATSAQNPNVTEGIELLRPDIASKNGELPSGMMANKSLLGETPNAPSYTIPPYLIDLEHITAESDAR</sequence>
<dbReference type="InterPro" id="IPR029044">
    <property type="entry name" value="Nucleotide-diphossugar_trans"/>
</dbReference>
<accession>A0A2N7BHW8</accession>
<protein>
    <submittedName>
        <fullName evidence="2">Uncharacterized protein</fullName>
    </submittedName>
</protein>
<evidence type="ECO:0000313" key="2">
    <source>
        <dbReference type="EMBL" id="PME55386.1"/>
    </source>
</evidence>
<feature type="region of interest" description="Disordered" evidence="1">
    <location>
        <begin position="1"/>
        <end position="44"/>
    </location>
</feature>
<dbReference type="AlphaFoldDB" id="A0A2N7BHW8"/>
<dbReference type="SUPFAM" id="SSF53448">
    <property type="entry name" value="Nucleotide-diphospho-sugar transferases"/>
    <property type="match status" value="1"/>
</dbReference>
<feature type="compositionally biased region" description="Basic and acidic residues" evidence="1">
    <location>
        <begin position="10"/>
        <end position="44"/>
    </location>
</feature>
<proteinExistence type="predicted"/>
<gene>
    <name evidence="2" type="ORF">BCV30_20575</name>
</gene>
<organism evidence="2 3">
    <name type="scientific">Vibrio lentus</name>
    <dbReference type="NCBI Taxonomy" id="136468"/>
    <lineage>
        <taxon>Bacteria</taxon>
        <taxon>Pseudomonadati</taxon>
        <taxon>Pseudomonadota</taxon>
        <taxon>Gammaproteobacteria</taxon>
        <taxon>Vibrionales</taxon>
        <taxon>Vibrionaceae</taxon>
        <taxon>Vibrio</taxon>
    </lineage>
</organism>
<comment type="caution">
    <text evidence="2">The sequence shown here is derived from an EMBL/GenBank/DDBJ whole genome shotgun (WGS) entry which is preliminary data.</text>
</comment>
<evidence type="ECO:0000256" key="1">
    <source>
        <dbReference type="SAM" id="MobiDB-lite"/>
    </source>
</evidence>